<dbReference type="Gene3D" id="2.40.50.140">
    <property type="entry name" value="Nucleic acid-binding proteins"/>
    <property type="match status" value="1"/>
</dbReference>
<sequence>MKISIKWLNDFVKISDLNPEEISALLTMKTAETEGIYRKSDFYSGIMTAKILKTVKTDDKHFKCTVLADKEYNVISGAPNTKEGLKTLFVKPGGYLNEIKIAEKSVAGEVSSGMLLSGKEAGINNDHSKLFELDENFQAGLDISEICDYNDSIIEIDNKSLTHRPDLWGIYGFAREISAIFKRPLKNFEVFDSSSEESLPEFPIEIRDKKLCYRYVGAAVKNIKIVQSPINIQVRLFHTGHTPKNIIVDLTNYVMTELGQPLHAFDRNHIEKIVVDTLKKETVYNTLDKVKRTLPSNTLMIQNNEKPVAVAGIIGGEDSEISDSTDSIFLESATFDANHVRKSTVIMGLRTDSSARFEKSLDPENALKGALRFLYLLKKIHPEAKLTHKVTDINYNPFVRNIIHTDYPFIRRLIGERLDNQTIKSILESLEFEVKEDGESVTITAPTFRSTKDISIREDIVEEVSRIYGFDNITPVLPAQKISVPEKNKMNETDNILKDILTYSFSMNETDSHPWYDNKFNKKISYKPQSPVEFKNPISNDNTYLRTSMLPTMLKFAFENLKIYDSFSLYEIGHIFSLNSEERALAIILVDKKSKKGDEAQFFRLKSILQNLSRRLTHEDISFSDPSPHQMINPSISADILLNKESCGFLGALHPQINSLLDKKVNISYCEINMKFFYSMAKAESFKMFSVYPQTLLDFSILKPKEEFYSDFYAKVSSFKHSLIKDIKVISVYEGENIGSNHQSITYRFTIGSNERTLSAEDLTDFQSKFISHLESNNYKLR</sequence>
<dbReference type="SMART" id="SM00874">
    <property type="entry name" value="B5"/>
    <property type="match status" value="1"/>
</dbReference>
<dbReference type="SUPFAM" id="SSF50249">
    <property type="entry name" value="Nucleic acid-binding proteins"/>
    <property type="match status" value="1"/>
</dbReference>
<dbReference type="Gene3D" id="3.30.930.10">
    <property type="entry name" value="Bira Bifunctional Protein, Domain 2"/>
    <property type="match status" value="1"/>
</dbReference>
<dbReference type="InterPro" id="IPR005121">
    <property type="entry name" value="Fdx_antiC-bd"/>
</dbReference>
<dbReference type="GO" id="GO:0005524">
    <property type="term" value="F:ATP binding"/>
    <property type="evidence" value="ECO:0007669"/>
    <property type="project" value="UniProtKB-UniRule"/>
</dbReference>
<keyword evidence="8 14" id="KW-0067">ATP-binding</keyword>
<dbReference type="GO" id="GO:0000049">
    <property type="term" value="F:tRNA binding"/>
    <property type="evidence" value="ECO:0007669"/>
    <property type="project" value="UniProtKB-UniRule"/>
</dbReference>
<evidence type="ECO:0000256" key="6">
    <source>
        <dbReference type="ARBA" id="ARBA00022723"/>
    </source>
</evidence>
<evidence type="ECO:0000259" key="16">
    <source>
        <dbReference type="PROSITE" id="PS50886"/>
    </source>
</evidence>
<comment type="caution">
    <text evidence="19">The sequence shown here is derived from an EMBL/GenBank/DDBJ whole genome shotgun (WGS) entry which is preliminary data.</text>
</comment>
<evidence type="ECO:0000256" key="3">
    <source>
        <dbReference type="ARBA" id="ARBA00011209"/>
    </source>
</evidence>
<dbReference type="Pfam" id="PF03147">
    <property type="entry name" value="FDX-ACB"/>
    <property type="match status" value="1"/>
</dbReference>
<keyword evidence="14" id="KW-0963">Cytoplasm</keyword>
<evidence type="ECO:0000256" key="5">
    <source>
        <dbReference type="ARBA" id="ARBA00022598"/>
    </source>
</evidence>
<dbReference type="SUPFAM" id="SSF56037">
    <property type="entry name" value="PheT/TilS domain"/>
    <property type="match status" value="1"/>
</dbReference>
<feature type="domain" description="FDX-ACB" evidence="17">
    <location>
        <begin position="690"/>
        <end position="782"/>
    </location>
</feature>
<dbReference type="InterPro" id="IPR004532">
    <property type="entry name" value="Phe-tRNA-ligase_IIc_bsu_bact"/>
</dbReference>
<comment type="catalytic activity">
    <reaction evidence="13 14">
        <text>tRNA(Phe) + L-phenylalanine + ATP = L-phenylalanyl-tRNA(Phe) + AMP + diphosphate + H(+)</text>
        <dbReference type="Rhea" id="RHEA:19413"/>
        <dbReference type="Rhea" id="RHEA-COMP:9668"/>
        <dbReference type="Rhea" id="RHEA-COMP:9699"/>
        <dbReference type="ChEBI" id="CHEBI:15378"/>
        <dbReference type="ChEBI" id="CHEBI:30616"/>
        <dbReference type="ChEBI" id="CHEBI:33019"/>
        <dbReference type="ChEBI" id="CHEBI:58095"/>
        <dbReference type="ChEBI" id="CHEBI:78442"/>
        <dbReference type="ChEBI" id="CHEBI:78531"/>
        <dbReference type="ChEBI" id="CHEBI:456215"/>
        <dbReference type="EC" id="6.1.1.20"/>
    </reaction>
</comment>
<dbReference type="Pfam" id="PF17759">
    <property type="entry name" value="tRNA_synthFbeta"/>
    <property type="match status" value="1"/>
</dbReference>
<evidence type="ECO:0000256" key="11">
    <source>
        <dbReference type="ARBA" id="ARBA00022917"/>
    </source>
</evidence>
<keyword evidence="12 14" id="KW-0030">Aminoacyl-tRNA synthetase</keyword>
<evidence type="ECO:0000259" key="17">
    <source>
        <dbReference type="PROSITE" id="PS51447"/>
    </source>
</evidence>
<dbReference type="InterPro" id="IPR002547">
    <property type="entry name" value="tRNA-bd_dom"/>
</dbReference>
<dbReference type="GO" id="GO:0009328">
    <property type="term" value="C:phenylalanine-tRNA ligase complex"/>
    <property type="evidence" value="ECO:0007669"/>
    <property type="project" value="TreeGrafter"/>
</dbReference>
<dbReference type="Pfam" id="PF03483">
    <property type="entry name" value="B3_4"/>
    <property type="match status" value="1"/>
</dbReference>
<dbReference type="HAMAP" id="MF_00283">
    <property type="entry name" value="Phe_tRNA_synth_beta1"/>
    <property type="match status" value="1"/>
</dbReference>
<evidence type="ECO:0000256" key="13">
    <source>
        <dbReference type="ARBA" id="ARBA00049255"/>
    </source>
</evidence>
<dbReference type="InterPro" id="IPR036690">
    <property type="entry name" value="Fdx_antiC-bd_sf"/>
</dbReference>
<dbReference type="SMART" id="SM00873">
    <property type="entry name" value="B3_4"/>
    <property type="match status" value="1"/>
</dbReference>
<evidence type="ECO:0000313" key="20">
    <source>
        <dbReference type="Proteomes" id="UP000264062"/>
    </source>
</evidence>
<dbReference type="InterPro" id="IPR012340">
    <property type="entry name" value="NA-bd_OB-fold"/>
</dbReference>
<dbReference type="Gene3D" id="3.30.70.380">
    <property type="entry name" value="Ferrodoxin-fold anticodon-binding domain"/>
    <property type="match status" value="1"/>
</dbReference>
<gene>
    <name evidence="14 19" type="primary">pheT</name>
    <name evidence="19" type="ORF">DCW38_08500</name>
</gene>
<dbReference type="PROSITE" id="PS51447">
    <property type="entry name" value="FDX_ACB"/>
    <property type="match status" value="1"/>
</dbReference>
<dbReference type="SUPFAM" id="SSF55681">
    <property type="entry name" value="Class II aaRS and biotin synthetases"/>
    <property type="match status" value="1"/>
</dbReference>
<dbReference type="SUPFAM" id="SSF54991">
    <property type="entry name" value="Anticodon-binding domain of PheRS"/>
    <property type="match status" value="1"/>
</dbReference>
<feature type="binding site" evidence="14">
    <location>
        <position position="453"/>
    </location>
    <ligand>
        <name>Mg(2+)</name>
        <dbReference type="ChEBI" id="CHEBI:18420"/>
        <note>shared with alpha subunit</note>
    </ligand>
</feature>
<feature type="binding site" evidence="14">
    <location>
        <position position="462"/>
    </location>
    <ligand>
        <name>Mg(2+)</name>
        <dbReference type="ChEBI" id="CHEBI:18420"/>
        <note>shared with alpha subunit</note>
    </ligand>
</feature>
<dbReference type="PROSITE" id="PS50886">
    <property type="entry name" value="TRBD"/>
    <property type="match status" value="1"/>
</dbReference>
<dbReference type="GO" id="GO:0006432">
    <property type="term" value="P:phenylalanyl-tRNA aminoacylation"/>
    <property type="evidence" value="ECO:0007669"/>
    <property type="project" value="UniProtKB-UniRule"/>
</dbReference>
<keyword evidence="4 15" id="KW-0820">tRNA-binding</keyword>
<dbReference type="EMBL" id="DMZY01000254">
    <property type="protein sequence ID" value="HAV93199.1"/>
    <property type="molecule type" value="Genomic_DNA"/>
</dbReference>
<dbReference type="NCBIfam" id="TIGR00472">
    <property type="entry name" value="pheT_bact"/>
    <property type="match status" value="1"/>
</dbReference>
<feature type="binding site" evidence="14">
    <location>
        <position position="459"/>
    </location>
    <ligand>
        <name>Mg(2+)</name>
        <dbReference type="ChEBI" id="CHEBI:18420"/>
        <note>shared with alpha subunit</note>
    </ligand>
</feature>
<dbReference type="SUPFAM" id="SSF46955">
    <property type="entry name" value="Putative DNA-binding domain"/>
    <property type="match status" value="1"/>
</dbReference>
<evidence type="ECO:0000256" key="9">
    <source>
        <dbReference type="ARBA" id="ARBA00022842"/>
    </source>
</evidence>
<evidence type="ECO:0000256" key="4">
    <source>
        <dbReference type="ARBA" id="ARBA00022555"/>
    </source>
</evidence>
<organism evidence="19 20">
    <name type="scientific">candidate division WOR-3 bacterium</name>
    <dbReference type="NCBI Taxonomy" id="2052148"/>
    <lineage>
        <taxon>Bacteria</taxon>
        <taxon>Bacteria division WOR-3</taxon>
    </lineage>
</organism>
<feature type="domain" description="TRNA-binding" evidence="16">
    <location>
        <begin position="40"/>
        <end position="144"/>
    </location>
</feature>
<dbReference type="Gene3D" id="3.30.56.10">
    <property type="match status" value="2"/>
</dbReference>
<comment type="cofactor">
    <cofactor evidence="14">
        <name>Mg(2+)</name>
        <dbReference type="ChEBI" id="CHEBI:18420"/>
    </cofactor>
    <text evidence="14">Binds 2 magnesium ions per tetramer.</text>
</comment>
<keyword evidence="7 14" id="KW-0547">Nucleotide-binding</keyword>
<dbReference type="InterPro" id="IPR020825">
    <property type="entry name" value="Phe-tRNA_synthase-like_B3/B4"/>
</dbReference>
<accession>A0A350HCD3</accession>
<dbReference type="GO" id="GO:0000287">
    <property type="term" value="F:magnesium ion binding"/>
    <property type="evidence" value="ECO:0007669"/>
    <property type="project" value="UniProtKB-UniRule"/>
</dbReference>
<evidence type="ECO:0000256" key="2">
    <source>
        <dbReference type="ARBA" id="ARBA00008653"/>
    </source>
</evidence>
<comment type="similarity">
    <text evidence="2 14">Belongs to the phenylalanyl-tRNA synthetase beta subunit family. Type 1 subfamily.</text>
</comment>
<evidence type="ECO:0000256" key="7">
    <source>
        <dbReference type="ARBA" id="ARBA00022741"/>
    </source>
</evidence>
<feature type="binding site" evidence="14">
    <location>
        <position position="463"/>
    </location>
    <ligand>
        <name>Mg(2+)</name>
        <dbReference type="ChEBI" id="CHEBI:18420"/>
        <note>shared with alpha subunit</note>
    </ligand>
</feature>
<dbReference type="PROSITE" id="PS51483">
    <property type="entry name" value="B5"/>
    <property type="match status" value="1"/>
</dbReference>
<dbReference type="Gene3D" id="3.50.40.10">
    <property type="entry name" value="Phenylalanyl-trna Synthetase, Chain B, domain 3"/>
    <property type="match status" value="1"/>
</dbReference>
<dbReference type="EC" id="6.1.1.20" evidence="14"/>
<evidence type="ECO:0000256" key="10">
    <source>
        <dbReference type="ARBA" id="ARBA00022884"/>
    </source>
</evidence>
<dbReference type="GO" id="GO:0004826">
    <property type="term" value="F:phenylalanine-tRNA ligase activity"/>
    <property type="evidence" value="ECO:0007669"/>
    <property type="project" value="UniProtKB-UniRule"/>
</dbReference>
<comment type="subcellular location">
    <subcellularLocation>
        <location evidence="1 14">Cytoplasm</location>
    </subcellularLocation>
</comment>
<dbReference type="InterPro" id="IPR005146">
    <property type="entry name" value="B3/B4_tRNA-bd"/>
</dbReference>
<reference evidence="19 20" key="1">
    <citation type="journal article" date="2018" name="Nat. Biotechnol.">
        <title>A standardized bacterial taxonomy based on genome phylogeny substantially revises the tree of life.</title>
        <authorList>
            <person name="Parks D.H."/>
            <person name="Chuvochina M."/>
            <person name="Waite D.W."/>
            <person name="Rinke C."/>
            <person name="Skarshewski A."/>
            <person name="Chaumeil P.A."/>
            <person name="Hugenholtz P."/>
        </authorList>
    </citation>
    <scope>NUCLEOTIDE SEQUENCE [LARGE SCALE GENOMIC DNA]</scope>
    <source>
        <strain evidence="19">UBA9956</strain>
    </source>
</reference>
<dbReference type="Proteomes" id="UP000264062">
    <property type="component" value="Unassembled WGS sequence"/>
</dbReference>
<dbReference type="Pfam" id="PF03484">
    <property type="entry name" value="B5"/>
    <property type="match status" value="1"/>
</dbReference>
<dbReference type="InterPro" id="IPR045864">
    <property type="entry name" value="aa-tRNA-synth_II/BPL/LPL"/>
</dbReference>
<dbReference type="SMART" id="SM00896">
    <property type="entry name" value="FDX-ACB"/>
    <property type="match status" value="1"/>
</dbReference>
<comment type="subunit">
    <text evidence="3 14">Tetramer of two alpha and two beta subunits.</text>
</comment>
<dbReference type="AlphaFoldDB" id="A0A350HCD3"/>
<dbReference type="PANTHER" id="PTHR10947">
    <property type="entry name" value="PHENYLALANYL-TRNA SYNTHETASE BETA CHAIN AND LEUCINE-RICH REPEAT-CONTAINING PROTEIN 47"/>
    <property type="match status" value="1"/>
</dbReference>
<evidence type="ECO:0000256" key="12">
    <source>
        <dbReference type="ARBA" id="ARBA00023146"/>
    </source>
</evidence>
<evidence type="ECO:0000256" key="1">
    <source>
        <dbReference type="ARBA" id="ARBA00004496"/>
    </source>
</evidence>
<evidence type="ECO:0000256" key="15">
    <source>
        <dbReference type="PROSITE-ProRule" id="PRU00209"/>
    </source>
</evidence>
<protein>
    <recommendedName>
        <fullName evidence="14">Phenylalanine--tRNA ligase beta subunit</fullName>
        <ecNumber evidence="14">6.1.1.20</ecNumber>
    </recommendedName>
    <alternativeName>
        <fullName evidence="14">Phenylalanyl-tRNA synthetase beta subunit</fullName>
        <shortName evidence="14">PheRS</shortName>
    </alternativeName>
</protein>
<keyword evidence="11 14" id="KW-0648">Protein biosynthesis</keyword>
<feature type="domain" description="B5" evidence="18">
    <location>
        <begin position="398"/>
        <end position="475"/>
    </location>
</feature>
<evidence type="ECO:0000313" key="19">
    <source>
        <dbReference type="EMBL" id="HAV93199.1"/>
    </source>
</evidence>
<dbReference type="InterPro" id="IPR041616">
    <property type="entry name" value="PheRS_beta_core"/>
</dbReference>
<keyword evidence="10 15" id="KW-0694">RNA-binding</keyword>
<evidence type="ECO:0000256" key="8">
    <source>
        <dbReference type="ARBA" id="ARBA00022840"/>
    </source>
</evidence>
<dbReference type="InterPro" id="IPR045060">
    <property type="entry name" value="Phe-tRNA-ligase_IIc_bsu"/>
</dbReference>
<keyword evidence="9 14" id="KW-0460">Magnesium</keyword>
<dbReference type="Pfam" id="PF01588">
    <property type="entry name" value="tRNA_bind"/>
    <property type="match status" value="1"/>
</dbReference>
<keyword evidence="6 14" id="KW-0479">Metal-binding</keyword>
<dbReference type="InterPro" id="IPR009061">
    <property type="entry name" value="DNA-bd_dom_put_sf"/>
</dbReference>
<keyword evidence="5 14" id="KW-0436">Ligase</keyword>
<dbReference type="InterPro" id="IPR005147">
    <property type="entry name" value="tRNA_synthase_B5-dom"/>
</dbReference>
<proteinExistence type="inferred from homology"/>
<evidence type="ECO:0000259" key="18">
    <source>
        <dbReference type="PROSITE" id="PS51483"/>
    </source>
</evidence>
<dbReference type="PANTHER" id="PTHR10947:SF0">
    <property type="entry name" value="PHENYLALANINE--TRNA LIGASE BETA SUBUNIT"/>
    <property type="match status" value="1"/>
</dbReference>
<evidence type="ECO:0000256" key="14">
    <source>
        <dbReference type="HAMAP-Rule" id="MF_00283"/>
    </source>
</evidence>
<name>A0A350HCD3_UNCW3</name>